<dbReference type="CDD" id="cd02440">
    <property type="entry name" value="AdoMet_MTases"/>
    <property type="match status" value="1"/>
</dbReference>
<accession>A0A0A5GC85</accession>
<dbReference type="InterPro" id="IPR029063">
    <property type="entry name" value="SAM-dependent_MTases_sf"/>
</dbReference>
<dbReference type="PANTHER" id="PTHR44942:SF4">
    <property type="entry name" value="METHYLTRANSFERASE TYPE 11 DOMAIN-CONTAINING PROTEIN"/>
    <property type="match status" value="1"/>
</dbReference>
<protein>
    <submittedName>
        <fullName evidence="4">Type 11 methyltransferase</fullName>
    </submittedName>
</protein>
<evidence type="ECO:0000313" key="4">
    <source>
        <dbReference type="EMBL" id="KGX88720.1"/>
    </source>
</evidence>
<dbReference type="EMBL" id="AVPF01000018">
    <property type="protein sequence ID" value="KGX88720.1"/>
    <property type="molecule type" value="Genomic_DNA"/>
</dbReference>
<evidence type="ECO:0000256" key="2">
    <source>
        <dbReference type="ARBA" id="ARBA00022679"/>
    </source>
</evidence>
<keyword evidence="1 4" id="KW-0489">Methyltransferase</keyword>
<dbReference type="OrthoDB" id="43862at2"/>
<evidence type="ECO:0000259" key="3">
    <source>
        <dbReference type="Pfam" id="PF13649"/>
    </source>
</evidence>
<gene>
    <name evidence="4" type="ORF">N783_07525</name>
</gene>
<keyword evidence="5" id="KW-1185">Reference proteome</keyword>
<dbReference type="RefSeq" id="WP_027446576.1">
    <property type="nucleotide sequence ID" value="NZ_AULJ01000037.1"/>
</dbReference>
<dbReference type="InterPro" id="IPR051052">
    <property type="entry name" value="Diverse_substrate_MTase"/>
</dbReference>
<evidence type="ECO:0000256" key="1">
    <source>
        <dbReference type="ARBA" id="ARBA00022603"/>
    </source>
</evidence>
<keyword evidence="2 4" id="KW-0808">Transferase</keyword>
<name>A0A0A5GC85_9BACI</name>
<organism evidence="4 5">
    <name type="scientific">Pontibacillus marinus BH030004 = DSM 16465</name>
    <dbReference type="NCBI Taxonomy" id="1385511"/>
    <lineage>
        <taxon>Bacteria</taxon>
        <taxon>Bacillati</taxon>
        <taxon>Bacillota</taxon>
        <taxon>Bacilli</taxon>
        <taxon>Bacillales</taxon>
        <taxon>Bacillaceae</taxon>
        <taxon>Pontibacillus</taxon>
    </lineage>
</organism>
<comment type="caution">
    <text evidence="4">The sequence shown here is derived from an EMBL/GenBank/DDBJ whole genome shotgun (WGS) entry which is preliminary data.</text>
</comment>
<dbReference type="STRING" id="1385511.GCA_000425225_02926"/>
<dbReference type="InterPro" id="IPR041698">
    <property type="entry name" value="Methyltransf_25"/>
</dbReference>
<proteinExistence type="predicted"/>
<dbReference type="Pfam" id="PF13649">
    <property type="entry name" value="Methyltransf_25"/>
    <property type="match status" value="1"/>
</dbReference>
<dbReference type="Gene3D" id="3.40.50.150">
    <property type="entry name" value="Vaccinia Virus protein VP39"/>
    <property type="match status" value="1"/>
</dbReference>
<sequence>MNTYGNDLFKGAAGYYSKYRPMYPSSLVRYLVKKFDLNGEQTLLDLGCGTGQLTMRFSDWCERIVGADLEPEMLAEAKRLHEEIRMGNIEWFQGDLSSFKEQYDDVFDLVIMSKSFHWMDRPQVLDDLYGRVNQGGGVAVIDDYNPEKQLASWQKKLNEIITHWYGEERRAGNTTYSHPVKSHEEVIRQSPFTLEIYRFPTFEREWTIDSILGNLYSTSYGLRRFLGDHVESFERAVRETLLTIHEDGVFKEEVDLSVKFGMKE</sequence>
<dbReference type="GO" id="GO:0008168">
    <property type="term" value="F:methyltransferase activity"/>
    <property type="evidence" value="ECO:0007669"/>
    <property type="project" value="UniProtKB-KW"/>
</dbReference>
<dbReference type="Proteomes" id="UP000030403">
    <property type="component" value="Unassembled WGS sequence"/>
</dbReference>
<reference evidence="4 5" key="1">
    <citation type="submission" date="2013-08" db="EMBL/GenBank/DDBJ databases">
        <authorList>
            <person name="Huang J."/>
            <person name="Wang G."/>
        </authorList>
    </citation>
    <scope>NUCLEOTIDE SEQUENCE [LARGE SCALE GENOMIC DNA]</scope>
    <source>
        <strain evidence="4 5">BH030004</strain>
    </source>
</reference>
<dbReference type="SUPFAM" id="SSF53335">
    <property type="entry name" value="S-adenosyl-L-methionine-dependent methyltransferases"/>
    <property type="match status" value="1"/>
</dbReference>
<dbReference type="PANTHER" id="PTHR44942">
    <property type="entry name" value="METHYLTRANSF_11 DOMAIN-CONTAINING PROTEIN"/>
    <property type="match status" value="1"/>
</dbReference>
<feature type="domain" description="Methyltransferase" evidence="3">
    <location>
        <begin position="44"/>
        <end position="136"/>
    </location>
</feature>
<dbReference type="GO" id="GO:0032259">
    <property type="term" value="P:methylation"/>
    <property type="evidence" value="ECO:0007669"/>
    <property type="project" value="UniProtKB-KW"/>
</dbReference>
<dbReference type="AlphaFoldDB" id="A0A0A5GC85"/>
<evidence type="ECO:0000313" key="5">
    <source>
        <dbReference type="Proteomes" id="UP000030403"/>
    </source>
</evidence>
<dbReference type="eggNOG" id="COG2226">
    <property type="taxonomic scope" value="Bacteria"/>
</dbReference>